<dbReference type="HOGENOM" id="CLU_702205_0_0_1"/>
<evidence type="ECO:0000259" key="7">
    <source>
        <dbReference type="Pfam" id="PF01284"/>
    </source>
</evidence>
<dbReference type="KEGG" id="cci:CC1G_14383"/>
<evidence type="ECO:0000256" key="3">
    <source>
        <dbReference type="ARBA" id="ARBA00022989"/>
    </source>
</evidence>
<dbReference type="RefSeq" id="XP_002911386.1">
    <property type="nucleotide sequence ID" value="XM_002911340.1"/>
</dbReference>
<sequence>MSLLARISDLVHKIAPPKSNKGSTTLAGIGNGHGMVPFDDNMIVSKPVIVAHSTQIFFNFLAMACFASVAAFQAKWEVGPSGLSGFAIFVSIAGMLLSAFMLFVPVAYEKYDKFVQLARLLKEVRVSFILTGTGTALNLLIAFITIISAFTQAGCKDPEKDPNAEEKGDDFKDGLPGWCNTKKAGSFFFLFAFFAWTASLVLLIMEWRSGKLTPHRDPPFTRPTMQQASEDLDEEDEAGFTHIQAPVRNDGSRYNEDHSSPTTGASPNPFNDPHRYASPSHQSSIPAAGRPSMDAYGAFSDPAPTGFGNTSYGGGGAAVPGSYASDTGYGGGPGYVSPPRVSTSAAPPVLPEPDMGPRVSRTMQYADPYAAVRASIAGAQGGAAAPPTAPPSYENYGGYR</sequence>
<dbReference type="STRING" id="240176.D6RM15"/>
<feature type="compositionally biased region" description="Basic and acidic residues" evidence="5">
    <location>
        <begin position="250"/>
        <end position="259"/>
    </location>
</feature>
<dbReference type="Proteomes" id="UP000001861">
    <property type="component" value="Unassembled WGS sequence"/>
</dbReference>
<dbReference type="GeneID" id="9380082"/>
<dbReference type="VEuPathDB" id="FungiDB:CC1G_14383"/>
<feature type="domain" description="MARVEL" evidence="7">
    <location>
        <begin position="53"/>
        <end position="202"/>
    </location>
</feature>
<comment type="caution">
    <text evidence="8">The sequence shown here is derived from an EMBL/GenBank/DDBJ whole genome shotgun (WGS) entry which is preliminary data.</text>
</comment>
<evidence type="ECO:0000313" key="9">
    <source>
        <dbReference type="Proteomes" id="UP000001861"/>
    </source>
</evidence>
<feature type="transmembrane region" description="Helical" evidence="6">
    <location>
        <begin position="128"/>
        <end position="150"/>
    </location>
</feature>
<keyword evidence="3 6" id="KW-1133">Transmembrane helix</keyword>
<evidence type="ECO:0000313" key="8">
    <source>
        <dbReference type="EMBL" id="EFI27892.1"/>
    </source>
</evidence>
<proteinExistence type="predicted"/>
<gene>
    <name evidence="8" type="ORF">CC1G_14383</name>
</gene>
<evidence type="ECO:0000256" key="5">
    <source>
        <dbReference type="SAM" id="MobiDB-lite"/>
    </source>
</evidence>
<keyword evidence="2 6" id="KW-0812">Transmembrane</keyword>
<comment type="subcellular location">
    <subcellularLocation>
        <location evidence="1">Membrane</location>
        <topology evidence="1">Multi-pass membrane protein</topology>
    </subcellularLocation>
</comment>
<dbReference type="GO" id="GO:0016020">
    <property type="term" value="C:membrane"/>
    <property type="evidence" value="ECO:0007669"/>
    <property type="project" value="UniProtKB-SubCell"/>
</dbReference>
<evidence type="ECO:0000256" key="6">
    <source>
        <dbReference type="SAM" id="Phobius"/>
    </source>
</evidence>
<dbReference type="Pfam" id="PF01284">
    <property type="entry name" value="MARVEL"/>
    <property type="match status" value="1"/>
</dbReference>
<accession>D6RM15</accession>
<dbReference type="EMBL" id="AACS02000004">
    <property type="protein sequence ID" value="EFI27892.1"/>
    <property type="molecule type" value="Genomic_DNA"/>
</dbReference>
<feature type="region of interest" description="Disordered" evidence="5">
    <location>
        <begin position="334"/>
        <end position="356"/>
    </location>
</feature>
<feature type="region of interest" description="Disordered" evidence="5">
    <location>
        <begin position="213"/>
        <end position="297"/>
    </location>
</feature>
<name>D6RM15_COPC7</name>
<feature type="transmembrane region" description="Helical" evidence="6">
    <location>
        <begin position="184"/>
        <end position="205"/>
    </location>
</feature>
<dbReference type="AlphaFoldDB" id="D6RM15"/>
<evidence type="ECO:0000256" key="1">
    <source>
        <dbReference type="ARBA" id="ARBA00004141"/>
    </source>
</evidence>
<evidence type="ECO:0000256" key="2">
    <source>
        <dbReference type="ARBA" id="ARBA00022692"/>
    </source>
</evidence>
<organism evidence="8 9">
    <name type="scientific">Coprinopsis cinerea (strain Okayama-7 / 130 / ATCC MYA-4618 / FGSC 9003)</name>
    <name type="common">Inky cap fungus</name>
    <name type="synonym">Hormographiella aspergillata</name>
    <dbReference type="NCBI Taxonomy" id="240176"/>
    <lineage>
        <taxon>Eukaryota</taxon>
        <taxon>Fungi</taxon>
        <taxon>Dikarya</taxon>
        <taxon>Basidiomycota</taxon>
        <taxon>Agaricomycotina</taxon>
        <taxon>Agaricomycetes</taxon>
        <taxon>Agaricomycetidae</taxon>
        <taxon>Agaricales</taxon>
        <taxon>Agaricineae</taxon>
        <taxon>Psathyrellaceae</taxon>
        <taxon>Coprinopsis</taxon>
    </lineage>
</organism>
<reference evidence="8 9" key="1">
    <citation type="journal article" date="2010" name="Proc. Natl. Acad. Sci. U.S.A.">
        <title>Insights into evolution of multicellular fungi from the assembled chromosomes of the mushroom Coprinopsis cinerea (Coprinus cinereus).</title>
        <authorList>
            <person name="Stajich J.E."/>
            <person name="Wilke S.K."/>
            <person name="Ahren D."/>
            <person name="Au C.H."/>
            <person name="Birren B.W."/>
            <person name="Borodovsky M."/>
            <person name="Burns C."/>
            <person name="Canback B."/>
            <person name="Casselton L.A."/>
            <person name="Cheng C.K."/>
            <person name="Deng J."/>
            <person name="Dietrich F.S."/>
            <person name="Fargo D.C."/>
            <person name="Farman M.L."/>
            <person name="Gathman A.C."/>
            <person name="Goldberg J."/>
            <person name="Guigo R."/>
            <person name="Hoegger P.J."/>
            <person name="Hooker J.B."/>
            <person name="Huggins A."/>
            <person name="James T.Y."/>
            <person name="Kamada T."/>
            <person name="Kilaru S."/>
            <person name="Kodira C."/>
            <person name="Kues U."/>
            <person name="Kupfer D."/>
            <person name="Kwan H.S."/>
            <person name="Lomsadze A."/>
            <person name="Li W."/>
            <person name="Lilly W.W."/>
            <person name="Ma L.J."/>
            <person name="Mackey A.J."/>
            <person name="Manning G."/>
            <person name="Martin F."/>
            <person name="Muraguchi H."/>
            <person name="Natvig D.O."/>
            <person name="Palmerini H."/>
            <person name="Ramesh M.A."/>
            <person name="Rehmeyer C.J."/>
            <person name="Roe B.A."/>
            <person name="Shenoy N."/>
            <person name="Stanke M."/>
            <person name="Ter-Hovhannisyan V."/>
            <person name="Tunlid A."/>
            <person name="Velagapudi R."/>
            <person name="Vision T.J."/>
            <person name="Zeng Q."/>
            <person name="Zolan M.E."/>
            <person name="Pukkila P.J."/>
        </authorList>
    </citation>
    <scope>NUCLEOTIDE SEQUENCE [LARGE SCALE GENOMIC DNA]</scope>
    <source>
        <strain evidence="9">Okayama-7 / 130 / ATCC MYA-4618 / FGSC 9003</strain>
    </source>
</reference>
<dbReference type="OMA" id="ARDPPFT"/>
<dbReference type="OrthoDB" id="2218151at2759"/>
<feature type="transmembrane region" description="Helical" evidence="6">
    <location>
        <begin position="86"/>
        <end position="108"/>
    </location>
</feature>
<dbReference type="InterPro" id="IPR008253">
    <property type="entry name" value="Marvel"/>
</dbReference>
<feature type="compositionally biased region" description="Polar residues" evidence="5">
    <location>
        <begin position="260"/>
        <end position="269"/>
    </location>
</feature>
<protein>
    <recommendedName>
        <fullName evidence="7">MARVEL domain-containing protein</fullName>
    </recommendedName>
</protein>
<evidence type="ECO:0000256" key="4">
    <source>
        <dbReference type="ARBA" id="ARBA00023136"/>
    </source>
</evidence>
<dbReference type="eggNOG" id="ENOG502S49E">
    <property type="taxonomic scope" value="Eukaryota"/>
</dbReference>
<keyword evidence="4 6" id="KW-0472">Membrane</keyword>
<feature type="transmembrane region" description="Helical" evidence="6">
    <location>
        <begin position="56"/>
        <end position="74"/>
    </location>
</feature>
<keyword evidence="9" id="KW-1185">Reference proteome</keyword>
<feature type="region of interest" description="Disordered" evidence="5">
    <location>
        <begin position="379"/>
        <end position="400"/>
    </location>
</feature>
<dbReference type="InParanoid" id="D6RM15"/>